<evidence type="ECO:0000313" key="1">
    <source>
        <dbReference type="EMBL" id="SSY70574.1"/>
    </source>
</evidence>
<gene>
    <name evidence="1" type="ORF">NCTC10283_00675</name>
</gene>
<dbReference type="RefSeq" id="WP_034295269.1">
    <property type="nucleotide sequence ID" value="NZ_CP091519.2"/>
</dbReference>
<reference evidence="1 2" key="1">
    <citation type="submission" date="2018-06" db="EMBL/GenBank/DDBJ databases">
        <authorList>
            <consortium name="Pathogen Informatics"/>
            <person name="Doyle S."/>
        </authorList>
    </citation>
    <scope>NUCLEOTIDE SEQUENCE [LARGE SCALE GENOMIC DNA]</scope>
    <source>
        <strain evidence="1 2">NCTC10283</strain>
    </source>
</reference>
<dbReference type="Proteomes" id="UP000254209">
    <property type="component" value="Unassembled WGS sequence"/>
</dbReference>
<name>A0A376BMX7_9NEIS</name>
<dbReference type="EMBL" id="UFSO01000002">
    <property type="protein sequence ID" value="SSY70574.1"/>
    <property type="molecule type" value="Genomic_DNA"/>
</dbReference>
<dbReference type="OrthoDB" id="8613522at2"/>
<organism evidence="1 2">
    <name type="scientific">Alysiella crassa</name>
    <dbReference type="NCBI Taxonomy" id="153491"/>
    <lineage>
        <taxon>Bacteria</taxon>
        <taxon>Pseudomonadati</taxon>
        <taxon>Pseudomonadota</taxon>
        <taxon>Betaproteobacteria</taxon>
        <taxon>Neisseriales</taxon>
        <taxon>Neisseriaceae</taxon>
        <taxon>Alysiella</taxon>
    </lineage>
</organism>
<accession>A0A376BMX7</accession>
<evidence type="ECO:0000313" key="2">
    <source>
        <dbReference type="Proteomes" id="UP000254209"/>
    </source>
</evidence>
<proteinExistence type="predicted"/>
<protein>
    <submittedName>
        <fullName evidence="1">Uncharacterized protein</fullName>
    </submittedName>
</protein>
<dbReference type="AlphaFoldDB" id="A0A376BMX7"/>
<keyword evidence="2" id="KW-1185">Reference proteome</keyword>
<sequence>MNSQEAKNDLERLVLQSFITRLVDLGANELNIGKALEPLDFDDVRACYALSDDDLKNRFLGLF</sequence>